<dbReference type="PROSITE" id="PS01295">
    <property type="entry name" value="ISPD"/>
    <property type="match status" value="1"/>
</dbReference>
<dbReference type="AlphaFoldDB" id="B8D099"/>
<feature type="site" description="Positions MEP for the nucleophilic attack" evidence="7">
    <location>
        <position position="156"/>
    </location>
</feature>
<dbReference type="FunFam" id="3.90.550.10:FF:000003">
    <property type="entry name" value="2-C-methyl-D-erythritol 4-phosphate cytidylyltransferase"/>
    <property type="match status" value="1"/>
</dbReference>
<keyword evidence="5 7" id="KW-0548">Nucleotidyltransferase</keyword>
<proteinExistence type="inferred from homology"/>
<dbReference type="NCBIfam" id="TIGR00453">
    <property type="entry name" value="ispD"/>
    <property type="match status" value="1"/>
</dbReference>
<dbReference type="CDD" id="cd02516">
    <property type="entry name" value="CDP-ME_synthetase"/>
    <property type="match status" value="1"/>
</dbReference>
<dbReference type="HAMAP" id="MF_00108">
    <property type="entry name" value="IspD"/>
    <property type="match status" value="1"/>
</dbReference>
<evidence type="ECO:0000256" key="4">
    <source>
        <dbReference type="ARBA" id="ARBA00022679"/>
    </source>
</evidence>
<name>B8D099_HALOH</name>
<dbReference type="KEGG" id="hor:Hore_00920"/>
<dbReference type="InterPro" id="IPR034683">
    <property type="entry name" value="IspD/TarI"/>
</dbReference>
<comment type="function">
    <text evidence="7">Catalyzes the formation of 4-diphosphocytidyl-2-C-methyl-D-erythritol from CTP and 2-C-methyl-D-erythritol 4-phosphate (MEP).</text>
</comment>
<evidence type="ECO:0000256" key="3">
    <source>
        <dbReference type="ARBA" id="ARBA00009789"/>
    </source>
</evidence>
<dbReference type="GO" id="GO:0019288">
    <property type="term" value="P:isopentenyl diphosphate biosynthetic process, methylerythritol 4-phosphate pathway"/>
    <property type="evidence" value="ECO:0007669"/>
    <property type="project" value="UniProtKB-UniRule"/>
</dbReference>
<evidence type="ECO:0000256" key="5">
    <source>
        <dbReference type="ARBA" id="ARBA00022695"/>
    </source>
</evidence>
<organism evidence="8 9">
    <name type="scientific">Halothermothrix orenii (strain H 168 / OCM 544 / DSM 9562)</name>
    <dbReference type="NCBI Taxonomy" id="373903"/>
    <lineage>
        <taxon>Bacteria</taxon>
        <taxon>Bacillati</taxon>
        <taxon>Bacillota</taxon>
        <taxon>Clostridia</taxon>
        <taxon>Halanaerobiales</taxon>
        <taxon>Halothermotrichaceae</taxon>
        <taxon>Halothermothrix</taxon>
    </lineage>
</organism>
<evidence type="ECO:0000256" key="2">
    <source>
        <dbReference type="ARBA" id="ARBA00004787"/>
    </source>
</evidence>
<evidence type="ECO:0000256" key="1">
    <source>
        <dbReference type="ARBA" id="ARBA00001282"/>
    </source>
</evidence>
<dbReference type="PANTHER" id="PTHR32125:SF4">
    <property type="entry name" value="2-C-METHYL-D-ERYTHRITOL 4-PHOSPHATE CYTIDYLYLTRANSFERASE, CHLOROPLASTIC"/>
    <property type="match status" value="1"/>
</dbReference>
<dbReference type="SUPFAM" id="SSF53448">
    <property type="entry name" value="Nucleotide-diphospho-sugar transferases"/>
    <property type="match status" value="1"/>
</dbReference>
<dbReference type="InterPro" id="IPR029044">
    <property type="entry name" value="Nucleotide-diphossugar_trans"/>
</dbReference>
<dbReference type="HOGENOM" id="CLU_061281_2_2_9"/>
<comment type="catalytic activity">
    <reaction evidence="1 7">
        <text>2-C-methyl-D-erythritol 4-phosphate + CTP + H(+) = 4-CDP-2-C-methyl-D-erythritol + diphosphate</text>
        <dbReference type="Rhea" id="RHEA:13429"/>
        <dbReference type="ChEBI" id="CHEBI:15378"/>
        <dbReference type="ChEBI" id="CHEBI:33019"/>
        <dbReference type="ChEBI" id="CHEBI:37563"/>
        <dbReference type="ChEBI" id="CHEBI:57823"/>
        <dbReference type="ChEBI" id="CHEBI:58262"/>
        <dbReference type="EC" id="2.7.7.60"/>
    </reaction>
</comment>
<keyword evidence="9" id="KW-1185">Reference proteome</keyword>
<dbReference type="EC" id="2.7.7.60" evidence="7"/>
<dbReference type="Gene3D" id="3.90.550.10">
    <property type="entry name" value="Spore Coat Polysaccharide Biosynthesis Protein SpsA, Chain A"/>
    <property type="match status" value="1"/>
</dbReference>
<reference evidence="8 9" key="1">
    <citation type="journal article" date="2009" name="PLoS ONE">
        <title>Genome analysis of the anaerobic thermohalophilic bacterium Halothermothrix orenii.</title>
        <authorList>
            <person name="Mavromatis K."/>
            <person name="Ivanova N."/>
            <person name="Anderson I."/>
            <person name="Lykidis A."/>
            <person name="Hooper S.D."/>
            <person name="Sun H."/>
            <person name="Kunin V."/>
            <person name="Lapidus A."/>
            <person name="Hugenholtz P."/>
            <person name="Patel B."/>
            <person name="Kyrpides N.C."/>
        </authorList>
    </citation>
    <scope>NUCLEOTIDE SEQUENCE [LARGE SCALE GENOMIC DNA]</scope>
    <source>
        <strain evidence="9">H 168 / OCM 544 / DSM 9562</strain>
    </source>
</reference>
<gene>
    <name evidence="7" type="primary">ispD</name>
    <name evidence="8" type="ordered locus">Hore_00920</name>
</gene>
<dbReference type="eggNOG" id="COG1211">
    <property type="taxonomic scope" value="Bacteria"/>
</dbReference>
<comment type="similarity">
    <text evidence="3 7">Belongs to the IspD/TarI cytidylyltransferase family. IspD subfamily.</text>
</comment>
<feature type="site" description="Transition state stabilizer" evidence="7">
    <location>
        <position position="15"/>
    </location>
</feature>
<dbReference type="InterPro" id="IPR001228">
    <property type="entry name" value="IspD"/>
</dbReference>
<dbReference type="UniPathway" id="UPA00056">
    <property type="reaction ID" value="UER00093"/>
</dbReference>
<evidence type="ECO:0000313" key="8">
    <source>
        <dbReference type="EMBL" id="ACL68853.1"/>
    </source>
</evidence>
<dbReference type="InterPro" id="IPR018294">
    <property type="entry name" value="ISPD_synthase_CS"/>
</dbReference>
<feature type="site" description="Positions MEP for the nucleophilic attack" evidence="7">
    <location>
        <position position="211"/>
    </location>
</feature>
<dbReference type="InterPro" id="IPR050088">
    <property type="entry name" value="IspD/TarI_cytidylyltransf_bact"/>
</dbReference>
<keyword evidence="6 7" id="KW-0414">Isoprene biosynthesis</keyword>
<evidence type="ECO:0000313" key="9">
    <source>
        <dbReference type="Proteomes" id="UP000000719"/>
    </source>
</evidence>
<protein>
    <recommendedName>
        <fullName evidence="7">2-C-methyl-D-erythritol 4-phosphate cytidylyltransferase</fullName>
        <ecNumber evidence="7">2.7.7.60</ecNumber>
    </recommendedName>
    <alternativeName>
        <fullName evidence="7">4-diphosphocytidyl-2C-methyl-D-erythritol synthase</fullName>
    </alternativeName>
    <alternativeName>
        <fullName evidence="7">MEP cytidylyltransferase</fullName>
        <shortName evidence="7">MCT</shortName>
    </alternativeName>
</protein>
<dbReference type="Pfam" id="PF01128">
    <property type="entry name" value="IspD"/>
    <property type="match status" value="1"/>
</dbReference>
<keyword evidence="4 7" id="KW-0808">Transferase</keyword>
<evidence type="ECO:0000256" key="7">
    <source>
        <dbReference type="HAMAP-Rule" id="MF_00108"/>
    </source>
</evidence>
<dbReference type="Proteomes" id="UP000000719">
    <property type="component" value="Chromosome"/>
</dbReference>
<accession>B8D099</accession>
<sequence length="229" mass="25492">MKVGVIIPAAGQGRRMGRDMNKQYLLLNGRPILAHTLSLFFSSGKKFDQITVVVRPQEKEYCYQNVIQKYFPGKPIKLVSGGETRRESVYAGLKSFSPEIDYVIIHDGARPLMPYPVLERVLKGIVEYDAVTTGVRVKDTIKFINGGGFVSNTPDRGKLIAVQTPQAFRYDIIKKAHEEISSDIQVTDDAFLVEKLGYPVKVIKGSYDNIKVTTPVDLIIAEAILKTGD</sequence>
<dbReference type="PANTHER" id="PTHR32125">
    <property type="entry name" value="2-C-METHYL-D-ERYTHRITOL 4-PHOSPHATE CYTIDYLYLTRANSFERASE, CHLOROPLASTIC"/>
    <property type="match status" value="1"/>
</dbReference>
<dbReference type="GO" id="GO:0050518">
    <property type="term" value="F:2-C-methyl-D-erythritol 4-phosphate cytidylyltransferase activity"/>
    <property type="evidence" value="ECO:0007669"/>
    <property type="project" value="UniProtKB-UniRule"/>
</dbReference>
<dbReference type="EMBL" id="CP001098">
    <property type="protein sequence ID" value="ACL68853.1"/>
    <property type="molecule type" value="Genomic_DNA"/>
</dbReference>
<dbReference type="RefSeq" id="WP_012635052.1">
    <property type="nucleotide sequence ID" value="NC_011899.1"/>
</dbReference>
<feature type="site" description="Transition state stabilizer" evidence="7">
    <location>
        <position position="22"/>
    </location>
</feature>
<dbReference type="STRING" id="373903.Hore_00920"/>
<dbReference type="OrthoDB" id="9806837at2"/>
<comment type="pathway">
    <text evidence="2 7">Isoprenoid biosynthesis; isopentenyl diphosphate biosynthesis via DXP pathway; isopentenyl diphosphate from 1-deoxy-D-xylulose 5-phosphate: step 2/6.</text>
</comment>
<evidence type="ECO:0000256" key="6">
    <source>
        <dbReference type="ARBA" id="ARBA00023229"/>
    </source>
</evidence>